<evidence type="ECO:0000313" key="6">
    <source>
        <dbReference type="EMBL" id="EHO15933.1"/>
    </source>
</evidence>
<evidence type="ECO:0000259" key="5">
    <source>
        <dbReference type="PROSITE" id="PS51379"/>
    </source>
</evidence>
<feature type="domain" description="4Fe-4S ferredoxin-type" evidence="5">
    <location>
        <begin position="176"/>
        <end position="205"/>
    </location>
</feature>
<dbReference type="GO" id="GO:0051539">
    <property type="term" value="F:4 iron, 4 sulfur cluster binding"/>
    <property type="evidence" value="ECO:0007669"/>
    <property type="project" value="UniProtKB-KW"/>
</dbReference>
<dbReference type="PANTHER" id="PTHR43687">
    <property type="entry name" value="ADENYLYLSULFATE REDUCTASE, BETA SUBUNIT"/>
    <property type="match status" value="1"/>
</dbReference>
<dbReference type="SUPFAM" id="SSF54862">
    <property type="entry name" value="4Fe-4S ferredoxins"/>
    <property type="match status" value="1"/>
</dbReference>
<dbReference type="InterPro" id="IPR017900">
    <property type="entry name" value="4Fe4S_Fe_S_CS"/>
</dbReference>
<accession>A0AA37DFP8</accession>
<dbReference type="GO" id="GO:0046872">
    <property type="term" value="F:metal ion binding"/>
    <property type="evidence" value="ECO:0007669"/>
    <property type="project" value="UniProtKB-KW"/>
</dbReference>
<gene>
    <name evidence="6" type="ORF">HMPREF9623_01844</name>
</gene>
<dbReference type="InterPro" id="IPR050572">
    <property type="entry name" value="Fe-S_Ferredoxin"/>
</dbReference>
<keyword evidence="4" id="KW-0411">Iron-sulfur</keyword>
<sequence length="250" mass="28232">MLLYFSATGNGKYLADRLCEREPQEQKSITDCMRAGEFSFSDESSIGLIVPTYNFGPPSLVLEFLKNASFETPYLYLVASYGTTPGAIGAIMNRAIQGREIDAYYSVRMPDTWTPIFDLSTPEKVAKFTVTTEAQVNELLQKVGERHRNRGMRPRVPTFVADLIAQPIYNRIERKTRHFSVEDSCIGCGKCARNCPVSAITMENKKPVWVKEKCTLCLGCLHRCPVFAIQYGKHTKAHGQYVNHMRDTAR</sequence>
<dbReference type="EMBL" id="AGEL01000014">
    <property type="protein sequence ID" value="EHO15933.1"/>
    <property type="molecule type" value="Genomic_DNA"/>
</dbReference>
<evidence type="ECO:0000313" key="7">
    <source>
        <dbReference type="Proteomes" id="UP000018466"/>
    </source>
</evidence>
<dbReference type="Proteomes" id="UP000018466">
    <property type="component" value="Unassembled WGS sequence"/>
</dbReference>
<keyword evidence="1" id="KW-0004">4Fe-4S</keyword>
<protein>
    <recommendedName>
        <fullName evidence="5">4Fe-4S ferredoxin-type domain-containing protein</fullName>
    </recommendedName>
</protein>
<dbReference type="InterPro" id="IPR029039">
    <property type="entry name" value="Flavoprotein-like_sf"/>
</dbReference>
<dbReference type="RefSeq" id="WP_009533662.1">
    <property type="nucleotide sequence ID" value="NZ_JH590864.1"/>
</dbReference>
<evidence type="ECO:0000256" key="3">
    <source>
        <dbReference type="ARBA" id="ARBA00023004"/>
    </source>
</evidence>
<proteinExistence type="predicted"/>
<dbReference type="NCBIfam" id="NF038196">
    <property type="entry name" value="ferrodoxin_EFR1"/>
    <property type="match status" value="1"/>
</dbReference>
<dbReference type="Pfam" id="PF14697">
    <property type="entry name" value="Fer4_21"/>
    <property type="match status" value="1"/>
</dbReference>
<dbReference type="SUPFAM" id="SSF52218">
    <property type="entry name" value="Flavoproteins"/>
    <property type="match status" value="1"/>
</dbReference>
<comment type="caution">
    <text evidence="6">The sequence shown here is derived from an EMBL/GenBank/DDBJ whole genome shotgun (WGS) entry which is preliminary data.</text>
</comment>
<keyword evidence="2" id="KW-0479">Metal-binding</keyword>
<dbReference type="GeneID" id="86941564"/>
<evidence type="ECO:0000256" key="2">
    <source>
        <dbReference type="ARBA" id="ARBA00022723"/>
    </source>
</evidence>
<evidence type="ECO:0000256" key="1">
    <source>
        <dbReference type="ARBA" id="ARBA00022485"/>
    </source>
</evidence>
<name>A0AA37DFP8_9FIRM</name>
<dbReference type="PROSITE" id="PS00198">
    <property type="entry name" value="4FE4S_FER_1"/>
    <property type="match status" value="2"/>
</dbReference>
<keyword evidence="3" id="KW-0408">Iron</keyword>
<dbReference type="InterPro" id="IPR017896">
    <property type="entry name" value="4Fe4S_Fe-S-bd"/>
</dbReference>
<dbReference type="PANTHER" id="PTHR43687:SF1">
    <property type="entry name" value="FERREDOXIN III"/>
    <property type="match status" value="1"/>
</dbReference>
<dbReference type="Gene3D" id="3.30.70.20">
    <property type="match status" value="1"/>
</dbReference>
<reference evidence="6 7" key="1">
    <citation type="submission" date="2011-10" db="EMBL/GenBank/DDBJ databases">
        <title>The Genome Sequence of Lachnospiraceae bacterium ACC2.</title>
        <authorList>
            <consortium name="The Broad Institute Genome Sequencing Platform"/>
            <person name="Earl A."/>
            <person name="Ward D."/>
            <person name="Feldgarden M."/>
            <person name="Gevers D."/>
            <person name="Sizova M."/>
            <person name="Hazen A."/>
            <person name="Epstein S."/>
            <person name="Young S.K."/>
            <person name="Zeng Q."/>
            <person name="Gargeya S."/>
            <person name="Fitzgerald M."/>
            <person name="Haas B."/>
            <person name="Abouelleil A."/>
            <person name="Alvarado L."/>
            <person name="Arachchi H.M."/>
            <person name="Berlin A."/>
            <person name="Brown A."/>
            <person name="Chapman S.B."/>
            <person name="Chen Z."/>
            <person name="Dunbar C."/>
            <person name="Freedman E."/>
            <person name="Gearin G."/>
            <person name="Goldberg J."/>
            <person name="Griggs A."/>
            <person name="Gujja S."/>
            <person name="Heiman D."/>
            <person name="Howarth C."/>
            <person name="Larson L."/>
            <person name="Lui A."/>
            <person name="MacDonald P.J.P."/>
            <person name="Montmayeur A."/>
            <person name="Murphy C."/>
            <person name="Neiman D."/>
            <person name="Pearson M."/>
            <person name="Priest M."/>
            <person name="Roberts A."/>
            <person name="Saif S."/>
            <person name="Shea T."/>
            <person name="Shenoy N."/>
            <person name="Sisk P."/>
            <person name="Stolte C."/>
            <person name="Sykes S."/>
            <person name="Wortman J."/>
            <person name="Nusbaum C."/>
            <person name="Birren B."/>
        </authorList>
    </citation>
    <scope>NUCLEOTIDE SEQUENCE [LARGE SCALE GENOMIC DNA]</scope>
    <source>
        <strain evidence="6 7">ACC2</strain>
    </source>
</reference>
<dbReference type="InterPro" id="IPR047964">
    <property type="entry name" value="EFR1-like"/>
</dbReference>
<feature type="domain" description="4Fe-4S ferredoxin-type" evidence="5">
    <location>
        <begin position="206"/>
        <end position="234"/>
    </location>
</feature>
<evidence type="ECO:0000256" key="4">
    <source>
        <dbReference type="ARBA" id="ARBA00023014"/>
    </source>
</evidence>
<dbReference type="PROSITE" id="PS51379">
    <property type="entry name" value="4FE4S_FER_2"/>
    <property type="match status" value="2"/>
</dbReference>
<dbReference type="AlphaFoldDB" id="A0AA37DFP8"/>
<organism evidence="6 7">
    <name type="scientific">Stomatobaculum longum</name>
    <dbReference type="NCBI Taxonomy" id="796942"/>
    <lineage>
        <taxon>Bacteria</taxon>
        <taxon>Bacillati</taxon>
        <taxon>Bacillota</taxon>
        <taxon>Clostridia</taxon>
        <taxon>Lachnospirales</taxon>
        <taxon>Lachnospiraceae</taxon>
        <taxon>Stomatobaculum</taxon>
    </lineage>
</organism>
<keyword evidence="7" id="KW-1185">Reference proteome</keyword>